<proteinExistence type="predicted"/>
<dbReference type="Pfam" id="PF13899">
    <property type="entry name" value="Thioredoxin_7"/>
    <property type="match status" value="1"/>
</dbReference>
<feature type="domain" description="Cytochrome C biogenesis protein transmembrane" evidence="7">
    <location>
        <begin position="191"/>
        <end position="400"/>
    </location>
</feature>
<dbReference type="STRING" id="550983.A4R26_07085"/>
<evidence type="ECO:0000256" key="1">
    <source>
        <dbReference type="ARBA" id="ARBA00004141"/>
    </source>
</evidence>
<dbReference type="Pfam" id="PF02683">
    <property type="entry name" value="DsbD_TM"/>
    <property type="match status" value="1"/>
</dbReference>
<feature type="transmembrane region" description="Helical" evidence="6">
    <location>
        <begin position="308"/>
        <end position="330"/>
    </location>
</feature>
<protein>
    <submittedName>
        <fullName evidence="8">Cytochrome C biogenesis protein</fullName>
    </submittedName>
</protein>
<comment type="caution">
    <text evidence="8">The sequence shown here is derived from an EMBL/GenBank/DDBJ whole genome shotgun (WGS) entry which is preliminary data.</text>
</comment>
<feature type="transmembrane region" description="Helical" evidence="6">
    <location>
        <begin position="378"/>
        <end position="395"/>
    </location>
</feature>
<gene>
    <name evidence="8" type="ORF">A4R26_07085</name>
</gene>
<feature type="transmembrane region" description="Helical" evidence="6">
    <location>
        <begin position="342"/>
        <end position="366"/>
    </location>
</feature>
<evidence type="ECO:0000256" key="4">
    <source>
        <dbReference type="ARBA" id="ARBA00022989"/>
    </source>
</evidence>
<dbReference type="RefSeq" id="WP_081169609.1">
    <property type="nucleotide sequence ID" value="NZ_LWBP01000210.1"/>
</dbReference>
<dbReference type="InterPro" id="IPR036249">
    <property type="entry name" value="Thioredoxin-like_sf"/>
</dbReference>
<dbReference type="Gene3D" id="3.40.30.10">
    <property type="entry name" value="Glutaredoxin"/>
    <property type="match status" value="1"/>
</dbReference>
<reference evidence="9" key="1">
    <citation type="submission" date="2016-04" db="EMBL/GenBank/DDBJ databases">
        <authorList>
            <person name="Chen L."/>
            <person name="Zhuang W."/>
            <person name="Wang G."/>
        </authorList>
    </citation>
    <scope>NUCLEOTIDE SEQUENCE [LARGE SCALE GENOMIC DNA]</scope>
    <source>
        <strain evidence="9">208</strain>
    </source>
</reference>
<feature type="transmembrane region" description="Helical" evidence="6">
    <location>
        <begin position="185"/>
        <end position="209"/>
    </location>
</feature>
<dbReference type="OrthoDB" id="9811036at2"/>
<keyword evidence="4 6" id="KW-1133">Transmembrane helix</keyword>
<keyword evidence="3" id="KW-0201">Cytochrome c-type biogenesis</keyword>
<accession>A0A1V9F5Q3</accession>
<evidence type="ECO:0000256" key="3">
    <source>
        <dbReference type="ARBA" id="ARBA00022748"/>
    </source>
</evidence>
<evidence type="ECO:0000313" key="8">
    <source>
        <dbReference type="EMBL" id="OQP53723.1"/>
    </source>
</evidence>
<dbReference type="Proteomes" id="UP000192276">
    <property type="component" value="Unassembled WGS sequence"/>
</dbReference>
<organism evidence="8 9">
    <name type="scientific">Niastella populi</name>
    <dbReference type="NCBI Taxonomy" id="550983"/>
    <lineage>
        <taxon>Bacteria</taxon>
        <taxon>Pseudomonadati</taxon>
        <taxon>Bacteroidota</taxon>
        <taxon>Chitinophagia</taxon>
        <taxon>Chitinophagales</taxon>
        <taxon>Chitinophagaceae</taxon>
        <taxon>Niastella</taxon>
    </lineage>
</organism>
<keyword evidence="2 6" id="KW-0812">Transmembrane</keyword>
<name>A0A1V9F5Q3_9BACT</name>
<evidence type="ECO:0000256" key="2">
    <source>
        <dbReference type="ARBA" id="ARBA00022692"/>
    </source>
</evidence>
<evidence type="ECO:0000313" key="9">
    <source>
        <dbReference type="Proteomes" id="UP000192276"/>
    </source>
</evidence>
<sequence>MKHFLWSLIALCCINSTVVKGQDATAYKWEVTGKKVQDKVYELTFTTPGNNKWQLYGANESISDVPSVEMEFADSSIEVKKPFKESGNSVAFKNPIFDNTSFKVYEGPASFTVTVQFSGAVPANLLGTFRYTYGKGEEFYPLNAYAFSVPLEGGVASTTKIRVASFDLKNPVNACGDEDTGGKSLAGIFLIGMLGGFIALFTPCVFPLIPLTVSFFTKKSEDKKKGIGNATIYGLFIFLIYILLSIPFHLVDNVQPEILNNISTNMWLNILFFFIFVFFAISFFGFFEIGLPSGLANKIDSRSGMSSLGGIFFMALTLAIVSFSCTGPILGSLLAGVASEGAWPLTVGLAGFGLALALPFALFAMFPGWLQSLPKSGGWLTNVKVVLGFLELAMAVKFLSNADLVKQWGFLKREVFFAIWVVIGILIVLYLLGKIRFPHDGPVKKFSKTRIAFIAIFAAATIYLIPGLTNTHSANLGLISGFPPPLCYSLYSNPVNCEKGKSIEPLRNDYEEALARAKKENKPVLIDFTGWACVNCRRMEENVWPNEQVNALIRDKFIIVSLYVDEKRALPATQQVDFVTKTGAQKKIITVGDKWATFQSENFDAVAQPQYAIISPDEKVLTKTKGYTPSAKEFAQWLECGIDAYKKDRQTAAK</sequence>
<dbReference type="GO" id="GO:0016020">
    <property type="term" value="C:membrane"/>
    <property type="evidence" value="ECO:0007669"/>
    <property type="project" value="UniProtKB-SubCell"/>
</dbReference>
<dbReference type="GO" id="GO:0045454">
    <property type="term" value="P:cell redox homeostasis"/>
    <property type="evidence" value="ECO:0007669"/>
    <property type="project" value="TreeGrafter"/>
</dbReference>
<keyword evidence="9" id="KW-1185">Reference proteome</keyword>
<dbReference type="SUPFAM" id="SSF52833">
    <property type="entry name" value="Thioredoxin-like"/>
    <property type="match status" value="1"/>
</dbReference>
<keyword evidence="5 6" id="KW-0472">Membrane</keyword>
<evidence type="ECO:0000259" key="7">
    <source>
        <dbReference type="Pfam" id="PF02683"/>
    </source>
</evidence>
<dbReference type="PANTHER" id="PTHR32234">
    <property type="entry name" value="THIOL:DISULFIDE INTERCHANGE PROTEIN DSBD"/>
    <property type="match status" value="1"/>
</dbReference>
<dbReference type="GO" id="GO:0015035">
    <property type="term" value="F:protein-disulfide reductase activity"/>
    <property type="evidence" value="ECO:0007669"/>
    <property type="project" value="TreeGrafter"/>
</dbReference>
<feature type="transmembrane region" description="Helical" evidence="6">
    <location>
        <begin position="452"/>
        <end position="469"/>
    </location>
</feature>
<feature type="transmembrane region" description="Helical" evidence="6">
    <location>
        <begin position="266"/>
        <end position="287"/>
    </location>
</feature>
<dbReference type="GO" id="GO:0017004">
    <property type="term" value="P:cytochrome complex assembly"/>
    <property type="evidence" value="ECO:0007669"/>
    <property type="project" value="UniProtKB-KW"/>
</dbReference>
<feature type="transmembrane region" description="Helical" evidence="6">
    <location>
        <begin position="230"/>
        <end position="251"/>
    </location>
</feature>
<evidence type="ECO:0000256" key="6">
    <source>
        <dbReference type="SAM" id="Phobius"/>
    </source>
</evidence>
<evidence type="ECO:0000256" key="5">
    <source>
        <dbReference type="ARBA" id="ARBA00023136"/>
    </source>
</evidence>
<feature type="transmembrane region" description="Helical" evidence="6">
    <location>
        <begin position="415"/>
        <end position="432"/>
    </location>
</feature>
<dbReference type="AlphaFoldDB" id="A0A1V9F5Q3"/>
<dbReference type="EMBL" id="LWBP01000210">
    <property type="protein sequence ID" value="OQP53723.1"/>
    <property type="molecule type" value="Genomic_DNA"/>
</dbReference>
<comment type="subcellular location">
    <subcellularLocation>
        <location evidence="1">Membrane</location>
        <topology evidence="1">Multi-pass membrane protein</topology>
    </subcellularLocation>
</comment>
<dbReference type="InterPro" id="IPR003834">
    <property type="entry name" value="Cyt_c_assmbl_TM_dom"/>
</dbReference>
<dbReference type="PANTHER" id="PTHR32234:SF0">
    <property type="entry name" value="THIOL:DISULFIDE INTERCHANGE PROTEIN DSBD"/>
    <property type="match status" value="1"/>
</dbReference>